<sequence length="78" mass="9024">FDVHNKGTTAYDCATEMSETGFINMLAFFWSIDTYFNSIMSTNMVSVHAIAFDNCMRPDQTIQNMYDFAQCRINIQNM</sequence>
<proteinExistence type="predicted"/>
<evidence type="ECO:0008006" key="2">
    <source>
        <dbReference type="Google" id="ProtNLM"/>
    </source>
</evidence>
<reference evidence="1" key="1">
    <citation type="submission" date="2014-12" db="EMBL/GenBank/DDBJ databases">
        <title>Insight into the proteome of Arion vulgaris.</title>
        <authorList>
            <person name="Aradska J."/>
            <person name="Bulat T."/>
            <person name="Smidak R."/>
            <person name="Sarate P."/>
            <person name="Gangsoo J."/>
            <person name="Sialana F."/>
            <person name="Bilban M."/>
            <person name="Lubec G."/>
        </authorList>
    </citation>
    <scope>NUCLEOTIDE SEQUENCE</scope>
    <source>
        <tissue evidence="1">Skin</tissue>
    </source>
</reference>
<dbReference type="Gene3D" id="3.40.50.2300">
    <property type="match status" value="1"/>
</dbReference>
<name>A0A0B6XUA0_9EUPU</name>
<accession>A0A0B6XUA0</accession>
<dbReference type="EMBL" id="HACG01000236">
    <property type="protein sequence ID" value="CEK47101.1"/>
    <property type="molecule type" value="Transcribed_RNA"/>
</dbReference>
<gene>
    <name evidence="1" type="primary">ORF562</name>
</gene>
<protein>
    <recommendedName>
        <fullName evidence="2">Receptor ligand binding region domain-containing protein</fullName>
    </recommendedName>
</protein>
<dbReference type="AlphaFoldDB" id="A0A0B6XUA0"/>
<organism evidence="1">
    <name type="scientific">Arion vulgaris</name>
    <dbReference type="NCBI Taxonomy" id="1028688"/>
    <lineage>
        <taxon>Eukaryota</taxon>
        <taxon>Metazoa</taxon>
        <taxon>Spiralia</taxon>
        <taxon>Lophotrochozoa</taxon>
        <taxon>Mollusca</taxon>
        <taxon>Gastropoda</taxon>
        <taxon>Heterobranchia</taxon>
        <taxon>Euthyneura</taxon>
        <taxon>Panpulmonata</taxon>
        <taxon>Eupulmonata</taxon>
        <taxon>Stylommatophora</taxon>
        <taxon>Helicina</taxon>
        <taxon>Arionoidea</taxon>
        <taxon>Arionidae</taxon>
        <taxon>Arion</taxon>
    </lineage>
</organism>
<feature type="non-terminal residue" evidence="1">
    <location>
        <position position="1"/>
    </location>
</feature>
<feature type="non-terminal residue" evidence="1">
    <location>
        <position position="78"/>
    </location>
</feature>
<evidence type="ECO:0000313" key="1">
    <source>
        <dbReference type="EMBL" id="CEK47101.1"/>
    </source>
</evidence>